<name>A0A1I6I8P8_9GAMM</name>
<dbReference type="EMBL" id="FOYW01000001">
    <property type="protein sequence ID" value="SFR62770.1"/>
    <property type="molecule type" value="Genomic_DNA"/>
</dbReference>
<sequence>MKSCISRSANCQAGQALVEFVIVATFLLVPVTLGSVYLMKIGNSQHEMHEAARYAAWERTVWSAGGGGAHHKSDGVVLNEAVSRVIGRPNAPIDSDADGKVVKAKSRKFDPMLGLNKGDGKRGPVFKEEKGVLHTFSFKDDKAAKGSIAKALSGVVSYGLDLNDKGLQTSTISWKYDWIPALDYGWTPATVSSTNTLLTESWNAGSPDRIRSSIDGIVATTLLKNASIDSGLKTLGSLGGFKDFKRMELGKIDVDIVPCHRLAESGGGLSC</sequence>
<keyword evidence="1" id="KW-0472">Membrane</keyword>
<keyword evidence="3" id="KW-1185">Reference proteome</keyword>
<dbReference type="AlphaFoldDB" id="A0A1I6I8P8"/>
<reference evidence="3" key="1">
    <citation type="submission" date="2016-10" db="EMBL/GenBank/DDBJ databases">
        <authorList>
            <person name="Varghese N."/>
            <person name="Submissions S."/>
        </authorList>
    </citation>
    <scope>NUCLEOTIDE SEQUENCE [LARGE SCALE GENOMIC DNA]</scope>
    <source>
        <strain evidence="3">CGMCC 1.9167</strain>
    </source>
</reference>
<keyword evidence="1" id="KW-1133">Transmembrane helix</keyword>
<organism evidence="2 3">
    <name type="scientific">Marinobacter daqiaonensis</name>
    <dbReference type="NCBI Taxonomy" id="650891"/>
    <lineage>
        <taxon>Bacteria</taxon>
        <taxon>Pseudomonadati</taxon>
        <taxon>Pseudomonadota</taxon>
        <taxon>Gammaproteobacteria</taxon>
        <taxon>Pseudomonadales</taxon>
        <taxon>Marinobacteraceae</taxon>
        <taxon>Marinobacter</taxon>
    </lineage>
</organism>
<dbReference type="OrthoDB" id="6839462at2"/>
<evidence type="ECO:0000313" key="2">
    <source>
        <dbReference type="EMBL" id="SFR62770.1"/>
    </source>
</evidence>
<protein>
    <submittedName>
        <fullName evidence="2">TadE-like protein</fullName>
    </submittedName>
</protein>
<feature type="transmembrane region" description="Helical" evidence="1">
    <location>
        <begin position="20"/>
        <end position="39"/>
    </location>
</feature>
<evidence type="ECO:0000256" key="1">
    <source>
        <dbReference type="SAM" id="Phobius"/>
    </source>
</evidence>
<dbReference type="Proteomes" id="UP000198644">
    <property type="component" value="Unassembled WGS sequence"/>
</dbReference>
<proteinExistence type="predicted"/>
<dbReference type="STRING" id="650891.SAMN05216203_1938"/>
<evidence type="ECO:0000313" key="3">
    <source>
        <dbReference type="Proteomes" id="UP000198644"/>
    </source>
</evidence>
<gene>
    <name evidence="2" type="ORF">SAMN05216203_1938</name>
</gene>
<keyword evidence="1" id="KW-0812">Transmembrane</keyword>
<accession>A0A1I6I8P8</accession>